<evidence type="ECO:0000256" key="2">
    <source>
        <dbReference type="ARBA" id="ARBA00004651"/>
    </source>
</evidence>
<dbReference type="Pfam" id="PF02518">
    <property type="entry name" value="HATPase_c"/>
    <property type="match status" value="1"/>
</dbReference>
<keyword evidence="15" id="KW-1185">Reference proteome</keyword>
<keyword evidence="9 11" id="KW-1133">Transmembrane helix</keyword>
<keyword evidence="5" id="KW-0597">Phosphoprotein</keyword>
<keyword evidence="6" id="KW-0808">Transferase</keyword>
<evidence type="ECO:0000256" key="7">
    <source>
        <dbReference type="ARBA" id="ARBA00022692"/>
    </source>
</evidence>
<evidence type="ECO:0000259" key="12">
    <source>
        <dbReference type="PROSITE" id="PS50109"/>
    </source>
</evidence>
<dbReference type="SMART" id="SM00387">
    <property type="entry name" value="HATPase_c"/>
    <property type="match status" value="1"/>
</dbReference>
<dbReference type="STRING" id="1121393.SAMN02745216_02322"/>
<dbReference type="PROSITE" id="PS50109">
    <property type="entry name" value="HIS_KIN"/>
    <property type="match status" value="1"/>
</dbReference>
<dbReference type="PRINTS" id="PR00344">
    <property type="entry name" value="BCTRLSENSOR"/>
</dbReference>
<evidence type="ECO:0000313" key="15">
    <source>
        <dbReference type="Proteomes" id="UP000183994"/>
    </source>
</evidence>
<dbReference type="InterPro" id="IPR029151">
    <property type="entry name" value="Sensor-like_sf"/>
</dbReference>
<reference evidence="15" key="1">
    <citation type="submission" date="2016-11" db="EMBL/GenBank/DDBJ databases">
        <authorList>
            <person name="Varghese N."/>
            <person name="Submissions S."/>
        </authorList>
    </citation>
    <scope>NUCLEOTIDE SEQUENCE [LARGE SCALE GENOMIC DNA]</scope>
    <source>
        <strain evidence="15">DSM 16219</strain>
    </source>
</reference>
<dbReference type="Pfam" id="PF17202">
    <property type="entry name" value="sCache_3_3"/>
    <property type="match status" value="1"/>
</dbReference>
<evidence type="ECO:0000256" key="3">
    <source>
        <dbReference type="ARBA" id="ARBA00012438"/>
    </source>
</evidence>
<comment type="subcellular location">
    <subcellularLocation>
        <location evidence="2">Cell membrane</location>
        <topology evidence="2">Multi-pass membrane protein</topology>
    </subcellularLocation>
</comment>
<name>A0A1M6MDJ9_9BACT</name>
<dbReference type="PANTHER" id="PTHR43065">
    <property type="entry name" value="SENSOR HISTIDINE KINASE"/>
    <property type="match status" value="1"/>
</dbReference>
<dbReference type="RefSeq" id="WP_244549314.1">
    <property type="nucleotide sequence ID" value="NZ_FQZU01000012.1"/>
</dbReference>
<proteinExistence type="predicted"/>
<dbReference type="GO" id="GO:0005886">
    <property type="term" value="C:plasma membrane"/>
    <property type="evidence" value="ECO:0007669"/>
    <property type="project" value="UniProtKB-SubCell"/>
</dbReference>
<dbReference type="CDD" id="cd00082">
    <property type="entry name" value="HisKA"/>
    <property type="match status" value="1"/>
</dbReference>
<organism evidence="14 15">
    <name type="scientific">Desulfatibacillum alkenivorans DSM 16219</name>
    <dbReference type="NCBI Taxonomy" id="1121393"/>
    <lineage>
        <taxon>Bacteria</taxon>
        <taxon>Pseudomonadati</taxon>
        <taxon>Thermodesulfobacteriota</taxon>
        <taxon>Desulfobacteria</taxon>
        <taxon>Desulfobacterales</taxon>
        <taxon>Desulfatibacillaceae</taxon>
        <taxon>Desulfatibacillum</taxon>
    </lineage>
</organism>
<dbReference type="GO" id="GO:0000155">
    <property type="term" value="F:phosphorelay sensor kinase activity"/>
    <property type="evidence" value="ECO:0007669"/>
    <property type="project" value="InterPro"/>
</dbReference>
<evidence type="ECO:0000256" key="5">
    <source>
        <dbReference type="ARBA" id="ARBA00022553"/>
    </source>
</evidence>
<evidence type="ECO:0000256" key="4">
    <source>
        <dbReference type="ARBA" id="ARBA00022475"/>
    </source>
</evidence>
<dbReference type="PROSITE" id="PS50885">
    <property type="entry name" value="HAMP"/>
    <property type="match status" value="1"/>
</dbReference>
<dbReference type="InterPro" id="IPR036097">
    <property type="entry name" value="HisK_dim/P_sf"/>
</dbReference>
<dbReference type="SUPFAM" id="SSF47384">
    <property type="entry name" value="Homodimeric domain of signal transducing histidine kinase"/>
    <property type="match status" value="1"/>
</dbReference>
<gene>
    <name evidence="14" type="ORF">SAMN02745216_02322</name>
</gene>
<protein>
    <recommendedName>
        <fullName evidence="3">histidine kinase</fullName>
        <ecNumber evidence="3">2.7.13.3</ecNumber>
    </recommendedName>
</protein>
<dbReference type="SMART" id="SM00304">
    <property type="entry name" value="HAMP"/>
    <property type="match status" value="1"/>
</dbReference>
<dbReference type="InterPro" id="IPR003660">
    <property type="entry name" value="HAMP_dom"/>
</dbReference>
<feature type="domain" description="Histidine kinase" evidence="12">
    <location>
        <begin position="432"/>
        <end position="645"/>
    </location>
</feature>
<evidence type="ECO:0000259" key="13">
    <source>
        <dbReference type="PROSITE" id="PS50885"/>
    </source>
</evidence>
<dbReference type="Gene3D" id="3.30.565.10">
    <property type="entry name" value="Histidine kinase-like ATPase, C-terminal domain"/>
    <property type="match status" value="1"/>
</dbReference>
<keyword evidence="7 11" id="KW-0812">Transmembrane</keyword>
<dbReference type="Pfam" id="PF00512">
    <property type="entry name" value="HisKA"/>
    <property type="match status" value="1"/>
</dbReference>
<dbReference type="SMART" id="SM00388">
    <property type="entry name" value="HisKA"/>
    <property type="match status" value="1"/>
</dbReference>
<evidence type="ECO:0000256" key="1">
    <source>
        <dbReference type="ARBA" id="ARBA00000085"/>
    </source>
</evidence>
<sequence length="648" mass="70320">MGLPFFKIHSLRFKLIASMISISLFIGFISMLIGVSFLYRSVVNEAGARVGQDLNVARVLYDRQIECVRLALELSASTPSLADALSSGNEAEAAGALNAVALKLNPDILGICDSQGRIIYRHTAEIQGNALNAAPNPLVVKALESQASAAGSLVMDNQELALENPELARFASIRVRENPEDAEAHPHEMTKALMVGAAAPVFSGGRLAGVIYGGFLLNKDTQIVDKIGETVFKNEKYKGRSIGTATIFYQNLRVATSVKDSSGNRAIGTFASEEVNSRVLGKGEKWTDRAKVLDEWYITAYEPLTDIMGRRVGMLYVGVLEAKYNDIRTRAISVFVKIILASAAIAIILGWLITRRIMAPVSHLIQASAEISRGNFTPDIGPISRDDIGQLQRKFLKMTTALKEREESQKAQSEIRLIQSEKQASVGKLAAGVAHEINNPLTAVLTFTHMILRRTDLPGEVRSDLETVASQTERVRRIVKSLLDFSRQSALTPESLDVNSLIQESVKLLENQALIKGVSLSFRGADDLPLFTLDHNQCQSVFINMIINALDATPSGGKISIQTRKASLENAKGVEIKITDTGTGIAPEHMDKLFDPFFTTKEVGKGTGLGLAVSAGIIQRHGGSISVHSKLGEGTVFTIWLPMADNPE</sequence>
<feature type="domain" description="HAMP" evidence="13">
    <location>
        <begin position="355"/>
        <end position="407"/>
    </location>
</feature>
<dbReference type="InterPro" id="IPR036890">
    <property type="entry name" value="HATPase_C_sf"/>
</dbReference>
<dbReference type="SUPFAM" id="SSF55874">
    <property type="entry name" value="ATPase domain of HSP90 chaperone/DNA topoisomerase II/histidine kinase"/>
    <property type="match status" value="1"/>
</dbReference>
<dbReference type="Pfam" id="PF00672">
    <property type="entry name" value="HAMP"/>
    <property type="match status" value="1"/>
</dbReference>
<keyword evidence="8 14" id="KW-0418">Kinase</keyword>
<evidence type="ECO:0000256" key="8">
    <source>
        <dbReference type="ARBA" id="ARBA00022777"/>
    </source>
</evidence>
<dbReference type="SUPFAM" id="SSF103190">
    <property type="entry name" value="Sensory domain-like"/>
    <property type="match status" value="1"/>
</dbReference>
<feature type="transmembrane region" description="Helical" evidence="11">
    <location>
        <begin position="15"/>
        <end position="39"/>
    </location>
</feature>
<keyword evidence="4" id="KW-1003">Cell membrane</keyword>
<dbReference type="InterPro" id="IPR003594">
    <property type="entry name" value="HATPase_dom"/>
</dbReference>
<comment type="catalytic activity">
    <reaction evidence="1">
        <text>ATP + protein L-histidine = ADP + protein N-phospho-L-histidine.</text>
        <dbReference type="EC" id="2.7.13.3"/>
    </reaction>
</comment>
<dbReference type="EMBL" id="FQZU01000012">
    <property type="protein sequence ID" value="SHJ81353.1"/>
    <property type="molecule type" value="Genomic_DNA"/>
</dbReference>
<evidence type="ECO:0000256" key="11">
    <source>
        <dbReference type="SAM" id="Phobius"/>
    </source>
</evidence>
<dbReference type="Proteomes" id="UP000183994">
    <property type="component" value="Unassembled WGS sequence"/>
</dbReference>
<accession>A0A1M6MDJ9</accession>
<evidence type="ECO:0000256" key="9">
    <source>
        <dbReference type="ARBA" id="ARBA00022989"/>
    </source>
</evidence>
<dbReference type="InterPro" id="IPR033463">
    <property type="entry name" value="sCache_3"/>
</dbReference>
<dbReference type="AlphaFoldDB" id="A0A1M6MDJ9"/>
<dbReference type="Gene3D" id="6.10.340.10">
    <property type="match status" value="1"/>
</dbReference>
<feature type="transmembrane region" description="Helical" evidence="11">
    <location>
        <begin position="334"/>
        <end position="353"/>
    </location>
</feature>
<evidence type="ECO:0000256" key="10">
    <source>
        <dbReference type="ARBA" id="ARBA00023136"/>
    </source>
</evidence>
<dbReference type="InterPro" id="IPR003661">
    <property type="entry name" value="HisK_dim/P_dom"/>
</dbReference>
<keyword evidence="10 11" id="KW-0472">Membrane</keyword>
<dbReference type="InterPro" id="IPR004358">
    <property type="entry name" value="Sig_transdc_His_kin-like_C"/>
</dbReference>
<dbReference type="PANTHER" id="PTHR43065:SF42">
    <property type="entry name" value="TWO-COMPONENT SENSOR PPRA"/>
    <property type="match status" value="1"/>
</dbReference>
<evidence type="ECO:0000313" key="14">
    <source>
        <dbReference type="EMBL" id="SHJ81353.1"/>
    </source>
</evidence>
<dbReference type="InterPro" id="IPR005467">
    <property type="entry name" value="His_kinase_dom"/>
</dbReference>
<dbReference type="CDD" id="cd06225">
    <property type="entry name" value="HAMP"/>
    <property type="match status" value="1"/>
</dbReference>
<dbReference type="EC" id="2.7.13.3" evidence="3"/>
<dbReference type="Gene3D" id="1.10.287.130">
    <property type="match status" value="1"/>
</dbReference>
<evidence type="ECO:0000256" key="6">
    <source>
        <dbReference type="ARBA" id="ARBA00022679"/>
    </source>
</evidence>
<dbReference type="SUPFAM" id="SSF158472">
    <property type="entry name" value="HAMP domain-like"/>
    <property type="match status" value="1"/>
</dbReference>